<dbReference type="AlphaFoldDB" id="A0A833STJ0"/>
<evidence type="ECO:0000313" key="2">
    <source>
        <dbReference type="EMBL" id="KAF4138689.1"/>
    </source>
</evidence>
<sequence length="109" mass="11974">MDASYLALNGAESVVVRVVALARNTLQFISAKELQLLQNTLTTGSPANSTENSSFRSFAEWCSKMASPGFVTNEDGFNQGSNWFTQGNLEADEEEFWLVSRGAMQCHLC</sequence>
<evidence type="ECO:0000313" key="1">
    <source>
        <dbReference type="EMBL" id="KAF4038483.1"/>
    </source>
</evidence>
<gene>
    <name evidence="1" type="ORF">GN244_ATG09357</name>
    <name evidence="2" type="ORF">GN958_ATG12125</name>
</gene>
<dbReference type="EMBL" id="JAACNO010001646">
    <property type="protein sequence ID" value="KAF4138689.1"/>
    <property type="molecule type" value="Genomic_DNA"/>
</dbReference>
<proteinExistence type="predicted"/>
<evidence type="ECO:0000313" key="3">
    <source>
        <dbReference type="Proteomes" id="UP000602510"/>
    </source>
</evidence>
<dbReference type="EMBL" id="WSZM01000193">
    <property type="protein sequence ID" value="KAF4038483.1"/>
    <property type="molecule type" value="Genomic_DNA"/>
</dbReference>
<comment type="caution">
    <text evidence="1">The sequence shown here is derived from an EMBL/GenBank/DDBJ whole genome shotgun (WGS) entry which is preliminary data.</text>
</comment>
<keyword evidence="3" id="KW-1185">Reference proteome</keyword>
<dbReference type="Proteomes" id="UP000602510">
    <property type="component" value="Unassembled WGS sequence"/>
</dbReference>
<organism evidence="1 3">
    <name type="scientific">Phytophthora infestans</name>
    <name type="common">Potato late blight agent</name>
    <name type="synonym">Botrytis infestans</name>
    <dbReference type="NCBI Taxonomy" id="4787"/>
    <lineage>
        <taxon>Eukaryota</taxon>
        <taxon>Sar</taxon>
        <taxon>Stramenopiles</taxon>
        <taxon>Oomycota</taxon>
        <taxon>Peronosporomycetes</taxon>
        <taxon>Peronosporales</taxon>
        <taxon>Peronosporaceae</taxon>
        <taxon>Phytophthora</taxon>
    </lineage>
</organism>
<dbReference type="Proteomes" id="UP000704712">
    <property type="component" value="Unassembled WGS sequence"/>
</dbReference>
<reference evidence="1" key="1">
    <citation type="submission" date="2020-04" db="EMBL/GenBank/DDBJ databases">
        <title>Hybrid Assembly of Korean Phytophthora infestans isolates.</title>
        <authorList>
            <person name="Prokchorchik M."/>
            <person name="Lee Y."/>
            <person name="Seo J."/>
            <person name="Cho J.-H."/>
            <person name="Park Y.-E."/>
            <person name="Jang D.-C."/>
            <person name="Im J.-S."/>
            <person name="Choi J.-G."/>
            <person name="Park H.-J."/>
            <person name="Lee G.-B."/>
            <person name="Lee Y.-G."/>
            <person name="Hong S.-Y."/>
            <person name="Cho K."/>
            <person name="Sohn K.H."/>
        </authorList>
    </citation>
    <scope>NUCLEOTIDE SEQUENCE</scope>
    <source>
        <strain evidence="1">KR_1_A1</strain>
        <strain evidence="2">KR_2_A2</strain>
    </source>
</reference>
<protein>
    <submittedName>
        <fullName evidence="1">Uncharacterized protein</fullName>
    </submittedName>
</protein>
<accession>A0A833STJ0</accession>
<name>A0A833STJ0_PHYIN</name>